<evidence type="ECO:0000313" key="8">
    <source>
        <dbReference type="Proteomes" id="UP000717328"/>
    </source>
</evidence>
<evidence type="ECO:0000313" key="7">
    <source>
        <dbReference type="EMBL" id="KAG5638572.1"/>
    </source>
</evidence>
<feature type="compositionally biased region" description="Low complexity" evidence="6">
    <location>
        <begin position="29"/>
        <end position="48"/>
    </location>
</feature>
<dbReference type="GO" id="GO:0008270">
    <property type="term" value="F:zinc ion binding"/>
    <property type="evidence" value="ECO:0007669"/>
    <property type="project" value="UniProtKB-KW"/>
</dbReference>
<dbReference type="PANTHER" id="PTHR46481:SF10">
    <property type="entry name" value="ZINC FINGER BED DOMAIN-CONTAINING PROTEIN 39"/>
    <property type="match status" value="1"/>
</dbReference>
<reference evidence="7" key="2">
    <citation type="submission" date="2021-10" db="EMBL/GenBank/DDBJ databases">
        <title>Phylogenomics reveals ancestral predisposition of the termite-cultivated fungus Termitomyces towards a domesticated lifestyle.</title>
        <authorList>
            <person name="Auxier B."/>
            <person name="Grum-Grzhimaylo A."/>
            <person name="Cardenas M.E."/>
            <person name="Lodge J.D."/>
            <person name="Laessoe T."/>
            <person name="Pedersen O."/>
            <person name="Smith M.E."/>
            <person name="Kuyper T.W."/>
            <person name="Franco-Molano E.A."/>
            <person name="Baroni T.J."/>
            <person name="Aanen D.K."/>
        </authorList>
    </citation>
    <scope>NUCLEOTIDE SEQUENCE</scope>
    <source>
        <strain evidence="7">D49</strain>
    </source>
</reference>
<gene>
    <name evidence="7" type="ORF">H0H81_011918</name>
</gene>
<keyword evidence="4" id="KW-0862">Zinc</keyword>
<keyword evidence="3" id="KW-0863">Zinc-finger</keyword>
<dbReference type="AlphaFoldDB" id="A0A9P7G0L1"/>
<evidence type="ECO:0000256" key="3">
    <source>
        <dbReference type="ARBA" id="ARBA00022771"/>
    </source>
</evidence>
<comment type="subcellular location">
    <subcellularLocation>
        <location evidence="1">Nucleus</location>
    </subcellularLocation>
</comment>
<dbReference type="InterPro" id="IPR052035">
    <property type="entry name" value="ZnF_BED_domain_contain"/>
</dbReference>
<protein>
    <submittedName>
        <fullName evidence="7">Uncharacterized protein</fullName>
    </submittedName>
</protein>
<name>A0A9P7G0L1_9AGAR</name>
<evidence type="ECO:0000256" key="2">
    <source>
        <dbReference type="ARBA" id="ARBA00022723"/>
    </source>
</evidence>
<reference evidence="7" key="1">
    <citation type="submission" date="2021-02" db="EMBL/GenBank/DDBJ databases">
        <authorList>
            <person name="Nieuwenhuis M."/>
            <person name="Van De Peppel L.J.J."/>
        </authorList>
    </citation>
    <scope>NUCLEOTIDE SEQUENCE</scope>
    <source>
        <strain evidence="7">D49</strain>
    </source>
</reference>
<evidence type="ECO:0000256" key="1">
    <source>
        <dbReference type="ARBA" id="ARBA00004123"/>
    </source>
</evidence>
<keyword evidence="2" id="KW-0479">Metal-binding</keyword>
<comment type="caution">
    <text evidence="7">The sequence shown here is derived from an EMBL/GenBank/DDBJ whole genome shotgun (WGS) entry which is preliminary data.</text>
</comment>
<keyword evidence="5" id="KW-0539">Nucleus</keyword>
<evidence type="ECO:0000256" key="6">
    <source>
        <dbReference type="SAM" id="MobiDB-lite"/>
    </source>
</evidence>
<dbReference type="Proteomes" id="UP000717328">
    <property type="component" value="Unassembled WGS sequence"/>
</dbReference>
<keyword evidence="8" id="KW-1185">Reference proteome</keyword>
<feature type="compositionally biased region" description="Polar residues" evidence="6">
    <location>
        <begin position="62"/>
        <end position="71"/>
    </location>
</feature>
<dbReference type="EMBL" id="JABCKI010005756">
    <property type="protein sequence ID" value="KAG5638572.1"/>
    <property type="molecule type" value="Genomic_DNA"/>
</dbReference>
<sequence length="442" mass="48293">MSTPPCPAPPQPGPSNYFSSTPTSIIPFPATSAATVLPPTSASSSSVPTAPPPTRSWKRKNALSSLTSTPTPAKKQAVLRPSSTSATSMIAVGTTETICGTGPTTVPAKSTSVPTQSVEMTAEVTPTVSTELNGHQYAQKLLKRRGTTKRSATDVWFFVEPLKADAQPPLEGIIGPDISTMKVILDSKPDPKKYPQLCWKTWSNCDGVTGTVRTHLKDPTIPQHLLIYQGIMKFLGLKHNDDKVPQDTPQEQFTTEAWLDRLVRWIVVDDQSLNVVDVSEFREFVLFGRGDIAKTQLPHWSALTDLIAASYKKHHDELKTLLKSSLGHVSLTADIWSDTNLRVFLALTSFWIVEGAHDGDHLGDIIFTIWKEAGLLHITVLKELEENPTEPIQEYISTLPFDSTADIEEAEAYVVALEAKLVTVRATLHLIRDLLGSTTKAG</sequence>
<accession>A0A9P7G0L1</accession>
<evidence type="ECO:0000256" key="5">
    <source>
        <dbReference type="ARBA" id="ARBA00023242"/>
    </source>
</evidence>
<proteinExistence type="predicted"/>
<feature type="region of interest" description="Disordered" evidence="6">
    <location>
        <begin position="1"/>
        <end position="82"/>
    </location>
</feature>
<dbReference type="OrthoDB" id="1607513at2759"/>
<dbReference type="GO" id="GO:0005634">
    <property type="term" value="C:nucleus"/>
    <property type="evidence" value="ECO:0007669"/>
    <property type="project" value="UniProtKB-SubCell"/>
</dbReference>
<organism evidence="7 8">
    <name type="scientific">Sphagnurus paluster</name>
    <dbReference type="NCBI Taxonomy" id="117069"/>
    <lineage>
        <taxon>Eukaryota</taxon>
        <taxon>Fungi</taxon>
        <taxon>Dikarya</taxon>
        <taxon>Basidiomycota</taxon>
        <taxon>Agaricomycotina</taxon>
        <taxon>Agaricomycetes</taxon>
        <taxon>Agaricomycetidae</taxon>
        <taxon>Agaricales</taxon>
        <taxon>Tricholomatineae</taxon>
        <taxon>Lyophyllaceae</taxon>
        <taxon>Sphagnurus</taxon>
    </lineage>
</organism>
<feature type="compositionally biased region" description="Pro residues" evidence="6">
    <location>
        <begin position="1"/>
        <end position="13"/>
    </location>
</feature>
<evidence type="ECO:0000256" key="4">
    <source>
        <dbReference type="ARBA" id="ARBA00022833"/>
    </source>
</evidence>
<dbReference type="PANTHER" id="PTHR46481">
    <property type="entry name" value="ZINC FINGER BED DOMAIN-CONTAINING PROTEIN 4"/>
    <property type="match status" value="1"/>
</dbReference>